<keyword evidence="1" id="KW-0812">Transmembrane</keyword>
<proteinExistence type="predicted"/>
<organism evidence="2 3">
    <name type="scientific">Chionoecetes opilio</name>
    <name type="common">Atlantic snow crab</name>
    <name type="synonym">Cancer opilio</name>
    <dbReference type="NCBI Taxonomy" id="41210"/>
    <lineage>
        <taxon>Eukaryota</taxon>
        <taxon>Metazoa</taxon>
        <taxon>Ecdysozoa</taxon>
        <taxon>Arthropoda</taxon>
        <taxon>Crustacea</taxon>
        <taxon>Multicrustacea</taxon>
        <taxon>Malacostraca</taxon>
        <taxon>Eumalacostraca</taxon>
        <taxon>Eucarida</taxon>
        <taxon>Decapoda</taxon>
        <taxon>Pleocyemata</taxon>
        <taxon>Brachyura</taxon>
        <taxon>Eubrachyura</taxon>
        <taxon>Majoidea</taxon>
        <taxon>Majidae</taxon>
        <taxon>Chionoecetes</taxon>
    </lineage>
</organism>
<evidence type="ECO:0000256" key="1">
    <source>
        <dbReference type="SAM" id="Phobius"/>
    </source>
</evidence>
<feature type="transmembrane region" description="Helical" evidence="1">
    <location>
        <begin position="6"/>
        <end position="28"/>
    </location>
</feature>
<protein>
    <submittedName>
        <fullName evidence="2">Neuronal membrane glycoprotein M6-a</fullName>
    </submittedName>
</protein>
<comment type="caution">
    <text evidence="2">The sequence shown here is derived from an EMBL/GenBank/DDBJ whole genome shotgun (WGS) entry which is preliminary data.</text>
</comment>
<evidence type="ECO:0000313" key="3">
    <source>
        <dbReference type="Proteomes" id="UP000770661"/>
    </source>
</evidence>
<dbReference type="GO" id="GO:0031175">
    <property type="term" value="P:neuron projection development"/>
    <property type="evidence" value="ECO:0007669"/>
    <property type="project" value="TreeGrafter"/>
</dbReference>
<keyword evidence="1" id="KW-0472">Membrane</keyword>
<dbReference type="InterPro" id="IPR001614">
    <property type="entry name" value="Myelin_PLP"/>
</dbReference>
<dbReference type="PANTHER" id="PTHR11683:SF12">
    <property type="entry name" value="M6, ISOFORM F"/>
    <property type="match status" value="1"/>
</dbReference>
<sequence>MEGVQLAYIVVGAGMGGLGLLLLVVGCLSSGNTLHRVYHTWRARLGGKITCAIEGTGEADGSVLPEGWTPAPASRVGRSQVATLRLMVVAYVVTLAWLVMFAALVIVSIFYTLAWFQCINVPNTECIDYNQFRFLFPRTTIEEEKRVCSGGKRKLFCKDFVNNAEILFLLATASTLLVILSMVHYLMCLAANYTHIKDHGKLMELRDIDFLHQDHLSTMPKDRF</sequence>
<dbReference type="Proteomes" id="UP000770661">
    <property type="component" value="Unassembled WGS sequence"/>
</dbReference>
<dbReference type="OrthoDB" id="9993736at2759"/>
<dbReference type="PANTHER" id="PTHR11683">
    <property type="entry name" value="MYELIN PROTEOLIPID"/>
    <property type="match status" value="1"/>
</dbReference>
<feature type="transmembrane region" description="Helical" evidence="1">
    <location>
        <begin position="166"/>
        <end position="193"/>
    </location>
</feature>
<keyword evidence="1" id="KW-1133">Transmembrane helix</keyword>
<gene>
    <name evidence="2" type="primary">Gpm6a</name>
    <name evidence="2" type="ORF">GWK47_052410</name>
</gene>
<keyword evidence="3" id="KW-1185">Reference proteome</keyword>
<dbReference type="EMBL" id="JACEEZ010016069">
    <property type="protein sequence ID" value="KAG0718446.1"/>
    <property type="molecule type" value="Genomic_DNA"/>
</dbReference>
<accession>A0A8J4Y736</accession>
<name>A0A8J4Y736_CHIOP</name>
<reference evidence="2" key="1">
    <citation type="submission" date="2020-07" db="EMBL/GenBank/DDBJ databases">
        <title>The High-quality genome of the commercially important snow crab, Chionoecetes opilio.</title>
        <authorList>
            <person name="Jeong J.-H."/>
            <person name="Ryu S."/>
        </authorList>
    </citation>
    <scope>NUCLEOTIDE SEQUENCE</scope>
    <source>
        <strain evidence="2">MADBK_172401_WGS</strain>
        <tissue evidence="2">Digestive gland</tissue>
    </source>
</reference>
<evidence type="ECO:0000313" key="2">
    <source>
        <dbReference type="EMBL" id="KAG0718446.1"/>
    </source>
</evidence>
<feature type="transmembrane region" description="Helical" evidence="1">
    <location>
        <begin position="88"/>
        <end position="113"/>
    </location>
</feature>
<dbReference type="AlphaFoldDB" id="A0A8J4Y736"/>
<dbReference type="GO" id="GO:0005886">
    <property type="term" value="C:plasma membrane"/>
    <property type="evidence" value="ECO:0007669"/>
    <property type="project" value="TreeGrafter"/>
</dbReference>
<dbReference type="Pfam" id="PF01275">
    <property type="entry name" value="Myelin_PLP"/>
    <property type="match status" value="2"/>
</dbReference>